<dbReference type="InterPro" id="IPR050902">
    <property type="entry name" value="ABC_Transporter_SBP"/>
</dbReference>
<dbReference type="InterPro" id="IPR054828">
    <property type="entry name" value="Vit_B12_bind_prot"/>
</dbReference>
<proteinExistence type="inferred from homology"/>
<protein>
    <submittedName>
        <fullName evidence="6">ABC transporter substrate-binding protein</fullName>
    </submittedName>
</protein>
<dbReference type="AlphaFoldDB" id="A0AAU8AAF5"/>
<keyword evidence="2 4" id="KW-0732">Signal</keyword>
<accession>A0AAU8AAF5</accession>
<dbReference type="InterPro" id="IPR002491">
    <property type="entry name" value="ABC_transptr_periplasmic_BD"/>
</dbReference>
<gene>
    <name evidence="6" type="ORF">PUP29_04480</name>
</gene>
<feature type="chain" id="PRO_5043560393" evidence="4">
    <location>
        <begin position="21"/>
        <end position="324"/>
    </location>
</feature>
<dbReference type="PROSITE" id="PS50983">
    <property type="entry name" value="FE_B12_PBP"/>
    <property type="match status" value="1"/>
</dbReference>
<evidence type="ECO:0000256" key="3">
    <source>
        <dbReference type="SAM" id="MobiDB-lite"/>
    </source>
</evidence>
<dbReference type="RefSeq" id="WP_353423898.1">
    <property type="nucleotide sequence ID" value="NZ_CP117826.1"/>
</dbReference>
<dbReference type="Gene3D" id="3.40.50.1980">
    <property type="entry name" value="Nitrogenase molybdenum iron protein domain"/>
    <property type="match status" value="2"/>
</dbReference>
<sequence>MRKRWIALFLCVVLCAAALAGCAAQPAEETGTPETSESPEASVSAEAAEPSGTAEADGVTVTDMAGNEVTVKKADKIVSLTPAGTEIVCALGAAKQLVGVDAYSDYPEITESIEVVGDFNGPDVEKVASLEPDVVLAGTGLQEDAVAQLQELGIAVAVVEATTFDEISGSIELIGEIIGAQEEAQTVIGEIDAAVEEAQANQPAEKKTVYYVMSYGENGNWTSGPGSFINTMIELAGGKCVTEDAEYPWIEYPVEDLVVANPDIILVGETMGSEADGLAQAQGYQDLDAVKNGKVYEIDANVFTRPGPRIAEAIAQLSEILNEQ</sequence>
<evidence type="ECO:0000259" key="5">
    <source>
        <dbReference type="PROSITE" id="PS50983"/>
    </source>
</evidence>
<dbReference type="NCBIfam" id="NF038402">
    <property type="entry name" value="TroA_like"/>
    <property type="match status" value="1"/>
</dbReference>
<dbReference type="Pfam" id="PF01497">
    <property type="entry name" value="Peripla_BP_2"/>
    <property type="match status" value="1"/>
</dbReference>
<feature type="region of interest" description="Disordered" evidence="3">
    <location>
        <begin position="28"/>
        <end position="61"/>
    </location>
</feature>
<comment type="similarity">
    <text evidence="1">Belongs to the bacterial solute-binding protein 8 family.</text>
</comment>
<evidence type="ECO:0000313" key="6">
    <source>
        <dbReference type="EMBL" id="XCC63176.1"/>
    </source>
</evidence>
<feature type="compositionally biased region" description="Low complexity" evidence="3">
    <location>
        <begin position="28"/>
        <end position="51"/>
    </location>
</feature>
<dbReference type="EMBL" id="CP117826">
    <property type="protein sequence ID" value="XCC63176.1"/>
    <property type="molecule type" value="Genomic_DNA"/>
</dbReference>
<evidence type="ECO:0000256" key="4">
    <source>
        <dbReference type="SAM" id="SignalP"/>
    </source>
</evidence>
<evidence type="ECO:0000256" key="2">
    <source>
        <dbReference type="ARBA" id="ARBA00022729"/>
    </source>
</evidence>
<evidence type="ECO:0000256" key="1">
    <source>
        <dbReference type="ARBA" id="ARBA00008814"/>
    </source>
</evidence>
<dbReference type="GO" id="GO:0071281">
    <property type="term" value="P:cellular response to iron ion"/>
    <property type="evidence" value="ECO:0007669"/>
    <property type="project" value="TreeGrafter"/>
</dbReference>
<organism evidence="6">
    <name type="scientific">Christensenella massiliensis</name>
    <dbReference type="NCBI Taxonomy" id="1805714"/>
    <lineage>
        <taxon>Bacteria</taxon>
        <taxon>Bacillati</taxon>
        <taxon>Bacillota</taxon>
        <taxon>Clostridia</taxon>
        <taxon>Christensenellales</taxon>
        <taxon>Christensenellaceae</taxon>
        <taxon>Christensenella</taxon>
    </lineage>
</organism>
<reference evidence="6" key="1">
    <citation type="submission" date="2023-02" db="EMBL/GenBank/DDBJ databases">
        <title>Gut commensal Christensenella minuta modulates host metabolism via a new class of secondary bile acids.</title>
        <authorList>
            <person name="Liu C."/>
        </authorList>
    </citation>
    <scope>NUCLEOTIDE SEQUENCE</scope>
    <source>
        <strain evidence="6">CA70</strain>
    </source>
</reference>
<dbReference type="SUPFAM" id="SSF53807">
    <property type="entry name" value="Helical backbone' metal receptor"/>
    <property type="match status" value="1"/>
</dbReference>
<dbReference type="PANTHER" id="PTHR30535:SF34">
    <property type="entry name" value="MOLYBDATE-BINDING PROTEIN MOLA"/>
    <property type="match status" value="1"/>
</dbReference>
<name>A0AAU8AAF5_9FIRM</name>
<dbReference type="PROSITE" id="PS51257">
    <property type="entry name" value="PROKAR_LIPOPROTEIN"/>
    <property type="match status" value="1"/>
</dbReference>
<dbReference type="PANTHER" id="PTHR30535">
    <property type="entry name" value="VITAMIN B12-BINDING PROTEIN"/>
    <property type="match status" value="1"/>
</dbReference>
<feature type="domain" description="Fe/B12 periplasmic-binding" evidence="5">
    <location>
        <begin position="76"/>
        <end position="324"/>
    </location>
</feature>
<feature type="signal peptide" evidence="4">
    <location>
        <begin position="1"/>
        <end position="20"/>
    </location>
</feature>